<evidence type="ECO:0000313" key="2">
    <source>
        <dbReference type="Proteomes" id="UP001202328"/>
    </source>
</evidence>
<name>A0AAD4XST2_9MAGN</name>
<organism evidence="1 2">
    <name type="scientific">Papaver atlanticum</name>
    <dbReference type="NCBI Taxonomy" id="357466"/>
    <lineage>
        <taxon>Eukaryota</taxon>
        <taxon>Viridiplantae</taxon>
        <taxon>Streptophyta</taxon>
        <taxon>Embryophyta</taxon>
        <taxon>Tracheophyta</taxon>
        <taxon>Spermatophyta</taxon>
        <taxon>Magnoliopsida</taxon>
        <taxon>Ranunculales</taxon>
        <taxon>Papaveraceae</taxon>
        <taxon>Papaveroideae</taxon>
        <taxon>Papaver</taxon>
    </lineage>
</organism>
<comment type="caution">
    <text evidence="1">The sequence shown here is derived from an EMBL/GenBank/DDBJ whole genome shotgun (WGS) entry which is preliminary data.</text>
</comment>
<proteinExistence type="predicted"/>
<dbReference type="Proteomes" id="UP001202328">
    <property type="component" value="Unassembled WGS sequence"/>
</dbReference>
<dbReference type="AlphaFoldDB" id="A0AAD4XST2"/>
<accession>A0AAD4XST2</accession>
<protein>
    <submittedName>
        <fullName evidence="1">Uncharacterized protein</fullName>
    </submittedName>
</protein>
<reference evidence="1" key="1">
    <citation type="submission" date="2022-04" db="EMBL/GenBank/DDBJ databases">
        <title>A functionally conserved STORR gene fusion in Papaver species that diverged 16.8 million years ago.</title>
        <authorList>
            <person name="Catania T."/>
        </authorList>
    </citation>
    <scope>NUCLEOTIDE SEQUENCE</scope>
    <source>
        <strain evidence="1">S-188037</strain>
    </source>
</reference>
<keyword evidence="2" id="KW-1185">Reference proteome</keyword>
<sequence length="110" mass="12210">MRVFEIKPLAFQENCVGGILYAIESNSYGLKVSCCVKPSFKILDGNVKNINYDEKVFQIGSDYLDKSPPGQGVLEAAKEFFKYGFSFWGNSDHCSGCLFEASFVGLKSLQ</sequence>
<evidence type="ECO:0000313" key="1">
    <source>
        <dbReference type="EMBL" id="KAI3952256.1"/>
    </source>
</evidence>
<gene>
    <name evidence="1" type="ORF">MKW98_005951</name>
</gene>
<dbReference type="EMBL" id="JAJJMB010002292">
    <property type="protein sequence ID" value="KAI3952256.1"/>
    <property type="molecule type" value="Genomic_DNA"/>
</dbReference>